<dbReference type="Proteomes" id="UP000677234">
    <property type="component" value="Chromosome"/>
</dbReference>
<dbReference type="RefSeq" id="WP_198827864.1">
    <property type="nucleotide sequence ID" value="NZ_CP066308.1"/>
</dbReference>
<evidence type="ECO:0000313" key="1">
    <source>
        <dbReference type="EMBL" id="QQE74283.1"/>
    </source>
</evidence>
<evidence type="ECO:0008006" key="5">
    <source>
        <dbReference type="Google" id="ProtNLM"/>
    </source>
</evidence>
<evidence type="ECO:0000313" key="3">
    <source>
        <dbReference type="Proteomes" id="UP000595847"/>
    </source>
</evidence>
<protein>
    <recommendedName>
        <fullName evidence="5">Lipoprotein</fullName>
    </recommendedName>
</protein>
<keyword evidence="4" id="KW-1185">Reference proteome</keyword>
<dbReference type="EMBL" id="CP066308">
    <property type="protein sequence ID" value="QQE74283.1"/>
    <property type="molecule type" value="Genomic_DNA"/>
</dbReference>
<dbReference type="KEGG" id="bcop:JD108_21060"/>
<dbReference type="Proteomes" id="UP000595847">
    <property type="component" value="Chromosome"/>
</dbReference>
<name>A0A7T5EKL9_9BACL</name>
<dbReference type="EMBL" id="CP073708">
    <property type="protein sequence ID" value="QUO41365.1"/>
    <property type="molecule type" value="Genomic_DNA"/>
</dbReference>
<reference evidence="2" key="2">
    <citation type="submission" date="2021-04" db="EMBL/GenBank/DDBJ databases">
        <title>Brevibacillus composti FJAT-54423, complete genome.</title>
        <authorList>
            <person name="Tang R."/>
        </authorList>
    </citation>
    <scope>NUCLEOTIDE SEQUENCE</scope>
    <source>
        <strain evidence="2">FJAT-54424</strain>
    </source>
</reference>
<dbReference type="AlphaFoldDB" id="A0A7T5EKL9"/>
<sequence>MNSKILYSILAFLVLVGCQSNEINNGPELTNTITDTDQTLVTFVHQKTNEKMGSKVEDFKVVKISYIEELAFGQIIFENNGDLFEGAFHAENSNGNWDVVNIEITQTDVKSPFTKLQVVGGLPGKESNFHIVSGIIHDNRIKSIQITYPNNESSIFIVDNNYKYYFDVKIGVNSFSTIVAYDSNYNEISSY</sequence>
<accession>A0A7T5EKL9</accession>
<evidence type="ECO:0000313" key="2">
    <source>
        <dbReference type="EMBL" id="QUO41365.1"/>
    </source>
</evidence>
<organism evidence="1 3">
    <name type="scientific">Brevibacillus composti</name>
    <dbReference type="NCBI Taxonomy" id="2796470"/>
    <lineage>
        <taxon>Bacteria</taxon>
        <taxon>Bacillati</taxon>
        <taxon>Bacillota</taxon>
        <taxon>Bacilli</taxon>
        <taxon>Bacillales</taxon>
        <taxon>Paenibacillaceae</taxon>
        <taxon>Brevibacillus</taxon>
    </lineage>
</organism>
<proteinExistence type="predicted"/>
<evidence type="ECO:0000313" key="4">
    <source>
        <dbReference type="Proteomes" id="UP000677234"/>
    </source>
</evidence>
<gene>
    <name evidence="1" type="ORF">JD108_21060</name>
    <name evidence="2" type="ORF">KDJ56_20995</name>
</gene>
<reference evidence="1 3" key="1">
    <citation type="submission" date="2020-12" db="EMBL/GenBank/DDBJ databases">
        <title>strain FJAT-54423T represents a novel species of the genus Brevibacillus.</title>
        <authorList>
            <person name="Tang R."/>
        </authorList>
    </citation>
    <scope>NUCLEOTIDE SEQUENCE [LARGE SCALE GENOMIC DNA]</scope>
    <source>
        <strain evidence="1 3">FJAT-54423</strain>
    </source>
</reference>
<dbReference type="PROSITE" id="PS51257">
    <property type="entry name" value="PROKAR_LIPOPROTEIN"/>
    <property type="match status" value="1"/>
</dbReference>